<dbReference type="STRING" id="471854.Dfer_1822"/>
<reference evidence="2 3" key="1">
    <citation type="journal article" date="2009" name="Stand. Genomic Sci.">
        <title>Complete genome sequence of Dyadobacter fermentans type strain (NS114).</title>
        <authorList>
            <person name="Lang E."/>
            <person name="Lapidus A."/>
            <person name="Chertkov O."/>
            <person name="Brettin T."/>
            <person name="Detter J.C."/>
            <person name="Han C."/>
            <person name="Copeland A."/>
            <person name="Glavina Del Rio T."/>
            <person name="Nolan M."/>
            <person name="Chen F."/>
            <person name="Lucas S."/>
            <person name="Tice H."/>
            <person name="Cheng J.F."/>
            <person name="Land M."/>
            <person name="Hauser L."/>
            <person name="Chang Y.J."/>
            <person name="Jeffries C.D."/>
            <person name="Kopitz M."/>
            <person name="Bruce D."/>
            <person name="Goodwin L."/>
            <person name="Pitluck S."/>
            <person name="Ovchinnikova G."/>
            <person name="Pati A."/>
            <person name="Ivanova N."/>
            <person name="Mavrommatis K."/>
            <person name="Chen A."/>
            <person name="Palaniappan K."/>
            <person name="Chain P."/>
            <person name="Bristow J."/>
            <person name="Eisen J.A."/>
            <person name="Markowitz V."/>
            <person name="Hugenholtz P."/>
            <person name="Goker M."/>
            <person name="Rohde M."/>
            <person name="Kyrpides N.C."/>
            <person name="Klenk H.P."/>
        </authorList>
    </citation>
    <scope>NUCLEOTIDE SEQUENCE [LARGE SCALE GENOMIC DNA]</scope>
    <source>
        <strain evidence="3">ATCC 700827 / DSM 18053 / CIP 107007 / KCTC 52180 / NS114</strain>
    </source>
</reference>
<dbReference type="AlphaFoldDB" id="C6VUS4"/>
<accession>C6VUS4</accession>
<feature type="chain" id="PRO_5002969203" description="Lipoprotein" evidence="1">
    <location>
        <begin position="20"/>
        <end position="316"/>
    </location>
</feature>
<gene>
    <name evidence="2" type="ordered locus">Dfer_1822</name>
</gene>
<dbReference type="EMBL" id="CP001619">
    <property type="protein sequence ID" value="ACT93061.1"/>
    <property type="molecule type" value="Genomic_DNA"/>
</dbReference>
<dbReference type="PROSITE" id="PS51257">
    <property type="entry name" value="PROKAR_LIPOPROTEIN"/>
    <property type="match status" value="1"/>
</dbReference>
<dbReference type="Proteomes" id="UP000002011">
    <property type="component" value="Chromosome"/>
</dbReference>
<dbReference type="KEGG" id="dfe:Dfer_1822"/>
<evidence type="ECO:0000313" key="3">
    <source>
        <dbReference type="Proteomes" id="UP000002011"/>
    </source>
</evidence>
<dbReference type="HOGENOM" id="CLU_879211_0_0_10"/>
<sequence length="316" mass="35566">MKVLLYSLCAAAALSSCNAVTDPAPADPLLPSGMMQVVESIYESPQNVVFTEILTGKIWNAELESRAVKYNLILSPKNVKVAYRLAATDVPDSLKNLIAESGLTGGTFADWKEETYNTIPDTSFNYIHRYLADYTWKGQPYLLKWSSAVRGQRIGYDISMLPGISNFTTLESGDLPDAIPQYLQRKGLQFSWANVLTDARDSKLYQVYIRVDRAYYPLFFNGDGQLIAGSDQPLWINDTRDYPENITAFISKANVNNDFGFQGKIDRLVANEMDGIKSYHLTVNEVNEMPEKLQSWIIVFDANAKPLFRNYVSTVF</sequence>
<evidence type="ECO:0000256" key="1">
    <source>
        <dbReference type="SAM" id="SignalP"/>
    </source>
</evidence>
<proteinExistence type="predicted"/>
<keyword evidence="1" id="KW-0732">Signal</keyword>
<evidence type="ECO:0008006" key="4">
    <source>
        <dbReference type="Google" id="ProtNLM"/>
    </source>
</evidence>
<name>C6VUS4_DYAFD</name>
<organism evidence="2 3">
    <name type="scientific">Dyadobacter fermentans (strain ATCC 700827 / DSM 18053 / CIP 107007 / KCTC 52180 / NS114)</name>
    <dbReference type="NCBI Taxonomy" id="471854"/>
    <lineage>
        <taxon>Bacteria</taxon>
        <taxon>Pseudomonadati</taxon>
        <taxon>Bacteroidota</taxon>
        <taxon>Cytophagia</taxon>
        <taxon>Cytophagales</taxon>
        <taxon>Spirosomataceae</taxon>
        <taxon>Dyadobacter</taxon>
    </lineage>
</organism>
<feature type="signal peptide" evidence="1">
    <location>
        <begin position="1"/>
        <end position="19"/>
    </location>
</feature>
<protein>
    <recommendedName>
        <fullName evidence="4">Lipoprotein</fullName>
    </recommendedName>
</protein>
<evidence type="ECO:0000313" key="2">
    <source>
        <dbReference type="EMBL" id="ACT93061.1"/>
    </source>
</evidence>
<keyword evidence="3" id="KW-1185">Reference proteome</keyword>